<dbReference type="Proteomes" id="UP000294834">
    <property type="component" value="Unassembled WGS sequence"/>
</dbReference>
<protein>
    <recommendedName>
        <fullName evidence="6">6-bladed beta-propeller</fullName>
    </recommendedName>
</protein>
<dbReference type="RefSeq" id="WP_008653806.1">
    <property type="nucleotide sequence ID" value="NZ_CP046427.1"/>
</dbReference>
<dbReference type="PROSITE" id="PS51257">
    <property type="entry name" value="PROKAR_LIPOPROTEIN"/>
    <property type="match status" value="1"/>
</dbReference>
<organism evidence="2 4">
    <name type="scientific">Phocaeicola dorei</name>
    <dbReference type="NCBI Taxonomy" id="357276"/>
    <lineage>
        <taxon>Bacteria</taxon>
        <taxon>Pseudomonadati</taxon>
        <taxon>Bacteroidota</taxon>
        <taxon>Bacteroidia</taxon>
        <taxon>Bacteroidales</taxon>
        <taxon>Bacteroidaceae</taxon>
        <taxon>Phocaeicola</taxon>
    </lineage>
</organism>
<dbReference type="AlphaFoldDB" id="A0A0K2HDL3"/>
<evidence type="ECO:0000256" key="1">
    <source>
        <dbReference type="SAM" id="SignalP"/>
    </source>
</evidence>
<reference evidence="2 4" key="1">
    <citation type="submission" date="2018-08" db="EMBL/GenBank/DDBJ databases">
        <title>A genome reference for cultivated species of the human gut microbiota.</title>
        <authorList>
            <person name="Zou Y."/>
            <person name="Xue W."/>
            <person name="Luo G."/>
        </authorList>
    </citation>
    <scope>NUCLEOTIDE SEQUENCE [LARGE SCALE GENOMIC DNA]</scope>
    <source>
        <strain evidence="2 4">AF14-1AC</strain>
    </source>
</reference>
<gene>
    <name evidence="2" type="ORF">DWW04_13890</name>
    <name evidence="3" type="ORF">E1J06_16250</name>
</gene>
<keyword evidence="1" id="KW-0732">Signal</keyword>
<evidence type="ECO:0008006" key="6">
    <source>
        <dbReference type="Google" id="ProtNLM"/>
    </source>
</evidence>
<accession>A0A0K2HDL3</accession>
<evidence type="ECO:0000313" key="2">
    <source>
        <dbReference type="EMBL" id="RGV75080.1"/>
    </source>
</evidence>
<dbReference type="EMBL" id="SLTX01000001">
    <property type="protein sequence ID" value="TDB08808.1"/>
    <property type="molecule type" value="Genomic_DNA"/>
</dbReference>
<proteinExistence type="predicted"/>
<dbReference type="KEGG" id="bdh:GV66_00375"/>
<reference evidence="3 5" key="2">
    <citation type="journal article" date="2019" name="Nat. Microbiol.">
        <title>Genomic variation and strain-specific functional adaptation in the human gut microbiome during early life.</title>
        <authorList>
            <person name="Vatanen T."/>
            <person name="Plichta D.R."/>
            <person name="Somani J."/>
            <person name="Munch P.C."/>
            <person name="Arthur T.D."/>
            <person name="Hall A.B."/>
            <person name="Rudolf S."/>
            <person name="Oakeley E.J."/>
            <person name="Ke X."/>
            <person name="Young R.A."/>
            <person name="Haiser H.J."/>
            <person name="Kolde R."/>
            <person name="Yassour M."/>
            <person name="Luopajarvi K."/>
            <person name="Siljander H."/>
            <person name="Virtanen S.M."/>
            <person name="Ilonen J."/>
            <person name="Uibo R."/>
            <person name="Tillmann V."/>
            <person name="Mokurov S."/>
            <person name="Dorshakova N."/>
            <person name="Porter J.A."/>
            <person name="McHardy A.C."/>
            <person name="Lahdesmaki H."/>
            <person name="Vlamakis H."/>
            <person name="Huttenhower C."/>
            <person name="Knip M."/>
            <person name="Xavier R.J."/>
        </authorList>
    </citation>
    <scope>NUCLEOTIDE SEQUENCE [LARGE SCALE GENOMIC DNA]</scope>
    <source>
        <strain evidence="3 5">RJX1052</strain>
    </source>
</reference>
<evidence type="ECO:0000313" key="3">
    <source>
        <dbReference type="EMBL" id="TDB08808.1"/>
    </source>
</evidence>
<feature type="signal peptide" evidence="1">
    <location>
        <begin position="1"/>
        <end position="21"/>
    </location>
</feature>
<dbReference type="EMBL" id="QRZL01000013">
    <property type="protein sequence ID" value="RGV75080.1"/>
    <property type="molecule type" value="Genomic_DNA"/>
</dbReference>
<dbReference type="Proteomes" id="UP000283678">
    <property type="component" value="Unassembled WGS sequence"/>
</dbReference>
<dbReference type="Pfam" id="PF15869">
    <property type="entry name" value="TolB_like"/>
    <property type="match status" value="1"/>
</dbReference>
<evidence type="ECO:0000313" key="4">
    <source>
        <dbReference type="Proteomes" id="UP000283678"/>
    </source>
</evidence>
<sequence length="366" mass="41748">MKNYIYYLLLLALSISCTANKKGIDKTEKQTDQLVYTHVSGENLKSDSTLWGMKIDFVKDGHLFIQELSNDLLYGVYRIEDDSLIKEGGFLTKGEGPFEVVHPDLWGNEDDSVFYVSNYAGIIKEIYSIKMADIYHKEKWNIIPFPDSQGCLFYPSIAIMNDSICVVSGSKLSSVNILSYVNLQTGEISDLDFPFPGFVLPSDFKTAEHMIYCDAQLLKHPSQNKLLYVCRLGRYVKIVEIENRQISRQISLYSILPQYEVVNGDRKIKDDCLGGIVAKVTNDRIYCLVLPYTRKEENEQPFYKGMPNYFADELVVFDWNGNIIEAYRLDQPICNFGVDGTKNILYGTTLDGEDFVVRKYNLTNAG</sequence>
<name>A0A0K2HDL3_9BACT</name>
<feature type="chain" id="PRO_5014231808" description="6-bladed beta-propeller" evidence="1">
    <location>
        <begin position="22"/>
        <end position="366"/>
    </location>
</feature>
<evidence type="ECO:0000313" key="5">
    <source>
        <dbReference type="Proteomes" id="UP000294834"/>
    </source>
</evidence>
<comment type="caution">
    <text evidence="2">The sequence shown here is derived from an EMBL/GenBank/DDBJ whole genome shotgun (WGS) entry which is preliminary data.</text>
</comment>